<keyword evidence="2" id="KW-1185">Reference proteome</keyword>
<organism evidence="1 2">
    <name type="scientific">Geotrichum galactomycetum</name>
    <dbReference type="NCBI Taxonomy" id="27317"/>
    <lineage>
        <taxon>Eukaryota</taxon>
        <taxon>Fungi</taxon>
        <taxon>Dikarya</taxon>
        <taxon>Ascomycota</taxon>
        <taxon>Saccharomycotina</taxon>
        <taxon>Dipodascomycetes</taxon>
        <taxon>Dipodascales</taxon>
        <taxon>Dipodascaceae</taxon>
        <taxon>Geotrichum</taxon>
    </lineage>
</organism>
<proteinExistence type="predicted"/>
<accession>A0ACB6V2T4</accession>
<evidence type="ECO:0000313" key="2">
    <source>
        <dbReference type="Proteomes" id="UP000744676"/>
    </source>
</evidence>
<comment type="caution">
    <text evidence="1">The sequence shown here is derived from an EMBL/GenBank/DDBJ whole genome shotgun (WGS) entry which is preliminary data.</text>
</comment>
<evidence type="ECO:0000313" key="1">
    <source>
        <dbReference type="EMBL" id="KAF5096022.1"/>
    </source>
</evidence>
<reference evidence="1 2" key="1">
    <citation type="journal article" date="2020" name="Front. Microbiol.">
        <title>Phenotypic and Genetic Characterization of the Cheese Ripening Yeast Geotrichum candidum.</title>
        <authorList>
            <person name="Perkins V."/>
            <person name="Vignola S."/>
            <person name="Lessard M.H."/>
            <person name="Plante P.L."/>
            <person name="Corbeil J."/>
            <person name="Dugat-Bony E."/>
            <person name="Frenette M."/>
            <person name="Labrie S."/>
        </authorList>
    </citation>
    <scope>NUCLEOTIDE SEQUENCE [LARGE SCALE GENOMIC DNA]</scope>
    <source>
        <strain evidence="1 2">LMA-1147</strain>
    </source>
</reference>
<name>A0ACB6V2T4_9ASCO</name>
<dbReference type="Proteomes" id="UP000744676">
    <property type="component" value="Unassembled WGS sequence"/>
</dbReference>
<gene>
    <name evidence="1" type="ORF">D0Z00_002934</name>
</gene>
<sequence length="785" mass="88748">MSSTKSIDEVDDASLFLRDQSPIEDATHKEIEIAKQASAKQASEADEAVAAAAAAIQTSAEGDPDIILNHSPTEEEEEDEEAIVGEQSNDAWPIDQVVTQDEFDAFPEDLRESLAEHSTQVNGLTQIPALEPRAFPTKKKALKYIDEFSTNEGFSVHVDRENSDENKMVFFCGHSKVYEGNKRPRVEEEGEDEAVYGSCPFRITVSSSEAEMWAIDVQVGDHNHGPFGPGASHKRRRLTEFQKTLQIDTATPAKQAAKLQMFSDEAIPDDQKQRGKNILKGLVGALRFDNAIIEERIEDKDNITHLFWTTSASLDMLKQYPEVLFINFVPRTEHGIQGTFVHIVGITGLNKTFEVGYSIIKNAQIQDFRWVLTSLKNTVSKYFGSEYMPASVICYNEPYLLSPLGTIFPGTTQICVSQVIGDVYSKSLIAFDTVIERKRFLKRFKQVIDSETPEIFAHQQSDFLKRYGKCKIRDIIKYKYFDYRDRFVRGWVDQHRHFNNYSMAIAEPVQNQVEGFVKNCGGDLLRLYYQIIAMQRQQYDDYMKDLSNQKTKCPVKFYVPFYDEVRFKISTPALEMIQEQHERYLELVALGETHRCTGIFTAVTGLPCKHTLSRPVTMEDIHPHWWLDRGESKKAGEEKAQLALESLTDRDRAALELNEKFNRALGLVKDHFLNFSSLEAREYMLTNMVKYFTKTGVPMDFVLNQSSAAASGSASPSVASRGGTPVPVVDHDKHTNGSSGDSQAEETVSLMMALSPQVTSRRCGKCNQIGHNSRTCGQRMWLQNV</sequence>
<protein>
    <submittedName>
        <fullName evidence="1">Uncharacterized protein</fullName>
    </submittedName>
</protein>
<dbReference type="EMBL" id="QVQA01000103">
    <property type="protein sequence ID" value="KAF5096022.1"/>
    <property type="molecule type" value="Genomic_DNA"/>
</dbReference>